<evidence type="ECO:0000256" key="4">
    <source>
        <dbReference type="ARBA" id="ARBA00023136"/>
    </source>
</evidence>
<dbReference type="Pfam" id="PF01956">
    <property type="entry name" value="EMC3_TMCO1"/>
    <property type="match status" value="1"/>
</dbReference>
<comment type="subcellular location">
    <subcellularLocation>
        <location evidence="1">Membrane</location>
        <topology evidence="1">Multi-pass membrane protein</topology>
    </subcellularLocation>
</comment>
<keyword evidence="3 5" id="KW-1133">Transmembrane helix</keyword>
<evidence type="ECO:0000313" key="6">
    <source>
        <dbReference type="EMBL" id="AKP67295.1"/>
    </source>
</evidence>
<keyword evidence="2 5" id="KW-0812">Transmembrane</keyword>
<keyword evidence="7" id="KW-1185">Reference proteome</keyword>
<dbReference type="Proteomes" id="UP000036106">
    <property type="component" value="Chromosome"/>
</dbReference>
<evidence type="ECO:0000313" key="7">
    <source>
        <dbReference type="Proteomes" id="UP000036106"/>
    </source>
</evidence>
<evidence type="ECO:0000256" key="5">
    <source>
        <dbReference type="SAM" id="Phobius"/>
    </source>
</evidence>
<dbReference type="OrthoDB" id="2291222at2"/>
<organism evidence="6 7">
    <name type="scientific">Companilactobacillus ginsenosidimutans</name>
    <dbReference type="NCBI Taxonomy" id="1007676"/>
    <lineage>
        <taxon>Bacteria</taxon>
        <taxon>Bacillati</taxon>
        <taxon>Bacillota</taxon>
        <taxon>Bacilli</taxon>
        <taxon>Lactobacillales</taxon>
        <taxon>Lactobacillaceae</taxon>
        <taxon>Companilactobacillus</taxon>
    </lineage>
</organism>
<dbReference type="RefSeq" id="WP_048704513.1">
    <property type="nucleotide sequence ID" value="NZ_CP012034.1"/>
</dbReference>
<dbReference type="STRING" id="1007676.ABM34_06910"/>
<feature type="transmembrane region" description="Helical" evidence="5">
    <location>
        <begin position="168"/>
        <end position="191"/>
    </location>
</feature>
<proteinExistence type="predicted"/>
<name>A0A0H4R0P2_9LACO</name>
<dbReference type="AlphaFoldDB" id="A0A0H4R0P2"/>
<feature type="transmembrane region" description="Helical" evidence="5">
    <location>
        <begin position="298"/>
        <end position="318"/>
    </location>
</feature>
<keyword evidence="4 5" id="KW-0472">Membrane</keyword>
<dbReference type="InterPro" id="IPR002809">
    <property type="entry name" value="EMC3/TMCO1"/>
</dbReference>
<feature type="transmembrane region" description="Helical" evidence="5">
    <location>
        <begin position="267"/>
        <end position="291"/>
    </location>
</feature>
<evidence type="ECO:0000256" key="2">
    <source>
        <dbReference type="ARBA" id="ARBA00022692"/>
    </source>
</evidence>
<feature type="transmembrane region" description="Helical" evidence="5">
    <location>
        <begin position="16"/>
        <end position="35"/>
    </location>
</feature>
<protein>
    <submittedName>
        <fullName evidence="6">Uncharacterized protein</fullName>
    </submittedName>
</protein>
<feature type="transmembrane region" description="Helical" evidence="5">
    <location>
        <begin position="212"/>
        <end position="237"/>
    </location>
</feature>
<reference evidence="7" key="1">
    <citation type="submission" date="2015-07" db="EMBL/GenBank/DDBJ databases">
        <title>Lactobacillus ginsenosidimutans/EMML 3141/ whole genome sequencing.</title>
        <authorList>
            <person name="Kim M.K."/>
            <person name="Im W.-T."/>
            <person name="Srinivasan S."/>
            <person name="Lee J.-J."/>
        </authorList>
    </citation>
    <scope>NUCLEOTIDE SEQUENCE [LARGE SCALE GENOMIC DNA]</scope>
    <source>
        <strain evidence="7">EMML 3041</strain>
    </source>
</reference>
<evidence type="ECO:0000256" key="3">
    <source>
        <dbReference type="ARBA" id="ARBA00022989"/>
    </source>
</evidence>
<evidence type="ECO:0000256" key="1">
    <source>
        <dbReference type="ARBA" id="ARBA00004141"/>
    </source>
</evidence>
<sequence length="382" mass="43870">MTYFNFLFKKVIKNKINLIPLIIMILTICTCFFFNNNNANTYSYENDAVREVKLSKKNIAEYSASSIKDNEHKEIDQSNLKQQKEMLHQNERKLSDIKNDDFQEAYDIDILQTSKDFEINKDSQGGSSSGELGQAIRRDNLRFQYLKVNNIEKNSDYYPTKSITFTTWILQNIVPVIFTICLIFILSQIFSDSYIDKIDITNLIPISRRKKLFIETLFGTTISLASLFLFILISYLIGFSLGGSTSWKYPFLSWQSNNDMYFQGTEIVFFKSMLLSALSIIILVELVYLITYLIRNKVATLFVNLLLICGLIVGSMIIEPIQKISKYLPTTYFNSVSVVSGQFSKQIGNFSVSYSSGIYCLVISAIILLVILLLTTQKLKKY</sequence>
<dbReference type="EMBL" id="CP012034">
    <property type="protein sequence ID" value="AKP67295.1"/>
    <property type="molecule type" value="Genomic_DNA"/>
</dbReference>
<dbReference type="KEGG" id="lgn:ABM34_06910"/>
<gene>
    <name evidence="6" type="ORF">ABM34_06910</name>
</gene>
<dbReference type="GO" id="GO:0016020">
    <property type="term" value="C:membrane"/>
    <property type="evidence" value="ECO:0007669"/>
    <property type="project" value="UniProtKB-SubCell"/>
</dbReference>
<dbReference type="PATRIC" id="fig|1007676.4.peg.1383"/>
<accession>A0A0H4R0P2</accession>
<feature type="transmembrane region" description="Helical" evidence="5">
    <location>
        <begin position="356"/>
        <end position="375"/>
    </location>
</feature>